<gene>
    <name evidence="3" type="ORF">DFH08DRAFT_387579</name>
</gene>
<feature type="compositionally biased region" description="Basic and acidic residues" evidence="1">
    <location>
        <begin position="578"/>
        <end position="587"/>
    </location>
</feature>
<accession>A0AAD7EGZ6</accession>
<sequence>MSSPSSDPDLLHSRSASLKPSKNSNIPPSQELIAAFCDAVREKTDWYHKLLDSTRRLDVKWAEEAGLVGSDSNVGMDVNVASAVNELKNEARRILFYDFEIRLPTPSVSDIAETVNLEVAEPPPALRAPLGLSEKVGVFISDNLVPSALHRELVANLDALAQNGEPPDLHPGNGGKVQDLIHPSLYPFVLGESTLIKSSKSYARRNIFSTEMSTGLYDDTFESRYAWLPTIFHIADDGRDVRIDPNSYINGLGPRSRFPVLYRLIEKVFLATLPHLKKTLGFEYTYTESPAVERWRDRLSLRGQDSREVTEVEWNRFLAEQAVQKALETTQREQRLQDTEVHLTDQNRLAEDSSAKDLTIFHGRRFKVIVKAANYQLTAGQTYEGTWHMEGMPHERIVASVIYYYDTDRAIIDDGLEFRKFRDPEVDFPSIDEFRHEAFTLKFAREEGENEKTDTFNGEVNEDDDEDDYDSDGTRDYPSDWGDDFTTGLGRFIGLGSVPTTNIGTSDAGGTGRILSFPNWIQHKVGRLAVAEDIPVGEVAKRKILCFFIVEDADDDLRPSDTNEDLDNGNGDAEDVLPGDKDSRSDSDPATNDPDLEDNLERPNFEEENEDADADNMGSDNASEMNQSEQSDSEDEKSYHALWLTKLPRRVLTTADVPLQMRGTNFRTLRVLLPFVCEQLTGQRLPPELVQWILDVGYWGFSREEAERHRRCLMKDRVVPGSLSHGSRGYSLCEH</sequence>
<dbReference type="EMBL" id="JARIHO010000053">
    <property type="protein sequence ID" value="KAJ7320817.1"/>
    <property type="molecule type" value="Genomic_DNA"/>
</dbReference>
<organism evidence="3 4">
    <name type="scientific">Mycena albidolilacea</name>
    <dbReference type="NCBI Taxonomy" id="1033008"/>
    <lineage>
        <taxon>Eukaryota</taxon>
        <taxon>Fungi</taxon>
        <taxon>Dikarya</taxon>
        <taxon>Basidiomycota</taxon>
        <taxon>Agaricomycotina</taxon>
        <taxon>Agaricomycetes</taxon>
        <taxon>Agaricomycetidae</taxon>
        <taxon>Agaricales</taxon>
        <taxon>Marasmiineae</taxon>
        <taxon>Mycenaceae</taxon>
        <taxon>Mycena</taxon>
    </lineage>
</organism>
<evidence type="ECO:0000256" key="1">
    <source>
        <dbReference type="SAM" id="MobiDB-lite"/>
    </source>
</evidence>
<evidence type="ECO:0000313" key="3">
    <source>
        <dbReference type="EMBL" id="KAJ7320817.1"/>
    </source>
</evidence>
<dbReference type="InterPro" id="IPR049192">
    <property type="entry name" value="DUF4246_C"/>
</dbReference>
<keyword evidence="4" id="KW-1185">Reference proteome</keyword>
<feature type="compositionally biased region" description="Acidic residues" evidence="1">
    <location>
        <begin position="562"/>
        <end position="577"/>
    </location>
</feature>
<feature type="region of interest" description="Disordered" evidence="1">
    <location>
        <begin position="448"/>
        <end position="480"/>
    </location>
</feature>
<dbReference type="AlphaFoldDB" id="A0AAD7EGZ6"/>
<feature type="region of interest" description="Disordered" evidence="1">
    <location>
        <begin position="1"/>
        <end position="26"/>
    </location>
</feature>
<comment type="caution">
    <text evidence="3">The sequence shown here is derived from an EMBL/GenBank/DDBJ whole genome shotgun (WGS) entry which is preliminary data.</text>
</comment>
<name>A0AAD7EGZ6_9AGAR</name>
<evidence type="ECO:0000259" key="2">
    <source>
        <dbReference type="Pfam" id="PF14033"/>
    </source>
</evidence>
<reference evidence="3" key="1">
    <citation type="submission" date="2023-03" db="EMBL/GenBank/DDBJ databases">
        <title>Massive genome expansion in bonnet fungi (Mycena s.s.) driven by repeated elements and novel gene families across ecological guilds.</title>
        <authorList>
            <consortium name="Lawrence Berkeley National Laboratory"/>
            <person name="Harder C.B."/>
            <person name="Miyauchi S."/>
            <person name="Viragh M."/>
            <person name="Kuo A."/>
            <person name="Thoen E."/>
            <person name="Andreopoulos B."/>
            <person name="Lu D."/>
            <person name="Skrede I."/>
            <person name="Drula E."/>
            <person name="Henrissat B."/>
            <person name="Morin E."/>
            <person name="Kohler A."/>
            <person name="Barry K."/>
            <person name="LaButti K."/>
            <person name="Morin E."/>
            <person name="Salamov A."/>
            <person name="Lipzen A."/>
            <person name="Mereny Z."/>
            <person name="Hegedus B."/>
            <person name="Baldrian P."/>
            <person name="Stursova M."/>
            <person name="Weitz H."/>
            <person name="Taylor A."/>
            <person name="Grigoriev I.V."/>
            <person name="Nagy L.G."/>
            <person name="Martin F."/>
            <person name="Kauserud H."/>
        </authorList>
    </citation>
    <scope>NUCLEOTIDE SEQUENCE</scope>
    <source>
        <strain evidence="3">CBHHK002</strain>
    </source>
</reference>
<feature type="domain" description="DUF4246" evidence="2">
    <location>
        <begin position="135"/>
        <end position="551"/>
    </location>
</feature>
<dbReference type="Proteomes" id="UP001218218">
    <property type="component" value="Unassembled WGS sequence"/>
</dbReference>
<proteinExistence type="predicted"/>
<dbReference type="InterPro" id="IPR025340">
    <property type="entry name" value="DUF4246"/>
</dbReference>
<feature type="region of interest" description="Disordered" evidence="1">
    <location>
        <begin position="556"/>
        <end position="637"/>
    </location>
</feature>
<dbReference type="Pfam" id="PF14033">
    <property type="entry name" value="DUF4246"/>
    <property type="match status" value="1"/>
</dbReference>
<evidence type="ECO:0000313" key="4">
    <source>
        <dbReference type="Proteomes" id="UP001218218"/>
    </source>
</evidence>
<protein>
    <recommendedName>
        <fullName evidence="2">DUF4246 domain-containing protein</fullName>
    </recommendedName>
</protein>
<feature type="compositionally biased region" description="Acidic residues" evidence="1">
    <location>
        <begin position="460"/>
        <end position="471"/>
    </location>
</feature>
<dbReference type="PANTHER" id="PTHR33119:SF1">
    <property type="entry name" value="FE2OG DIOXYGENASE DOMAIN-CONTAINING PROTEIN"/>
    <property type="match status" value="1"/>
</dbReference>
<dbReference type="PANTHER" id="PTHR33119">
    <property type="entry name" value="IFI3P"/>
    <property type="match status" value="1"/>
</dbReference>
<feature type="compositionally biased region" description="Polar residues" evidence="1">
    <location>
        <begin position="16"/>
        <end position="26"/>
    </location>
</feature>